<dbReference type="Proteomes" id="UP001623041">
    <property type="component" value="Unassembled WGS sequence"/>
</dbReference>
<sequence>MIDKRMELALKIKGFCGIDFTMNLANLDLKVSRRLDELGVNLEEYIPHLQRDPKEWDKLVEHITINETYFFREFNQLKEFQTLLKKQTGKLINVWCIPCSTGEEAYSLAIMAKEVELSTGNRVRIVASDLNKKVLEHAKSGFYSKNSLSFRRLPEHKEFLKKYFSETMLGYEVKNEIKQMVSFEPFNLTDYPSYVKFNQIDFIFCRNVLFYFNEEIIKDVIGSFHSILNKDGYMFLGHAESISSFENKFLSVHTKDTFYYKKEIL</sequence>
<dbReference type="InterPro" id="IPR000780">
    <property type="entry name" value="CheR_MeTrfase"/>
</dbReference>
<evidence type="ECO:0000313" key="2">
    <source>
        <dbReference type="EMBL" id="MFK9090555.1"/>
    </source>
</evidence>
<dbReference type="RefSeq" id="WP_406579239.1">
    <property type="nucleotide sequence ID" value="NZ_JBJHQH010000002.1"/>
</dbReference>
<keyword evidence="2" id="KW-0808">Transferase</keyword>
<dbReference type="PROSITE" id="PS50123">
    <property type="entry name" value="CHER"/>
    <property type="match status" value="1"/>
</dbReference>
<dbReference type="PANTHER" id="PTHR24422:SF10">
    <property type="entry name" value="CHEMOTAXIS PROTEIN METHYLTRANSFERASE 2"/>
    <property type="match status" value="1"/>
</dbReference>
<gene>
    <name evidence="2" type="ORF">ACJEBI_03535</name>
</gene>
<proteinExistence type="predicted"/>
<keyword evidence="2" id="KW-0489">Methyltransferase</keyword>
<dbReference type="SUPFAM" id="SSF53335">
    <property type="entry name" value="S-adenosyl-L-methionine-dependent methyltransferases"/>
    <property type="match status" value="1"/>
</dbReference>
<dbReference type="Gene3D" id="3.40.50.150">
    <property type="entry name" value="Vaccinia Virus protein VP39"/>
    <property type="match status" value="1"/>
</dbReference>
<dbReference type="PANTHER" id="PTHR24422">
    <property type="entry name" value="CHEMOTAXIS PROTEIN METHYLTRANSFERASE"/>
    <property type="match status" value="1"/>
</dbReference>
<dbReference type="InterPro" id="IPR050903">
    <property type="entry name" value="Bact_Chemotaxis_MeTrfase"/>
</dbReference>
<dbReference type="GO" id="GO:0032259">
    <property type="term" value="P:methylation"/>
    <property type="evidence" value="ECO:0007669"/>
    <property type="project" value="UniProtKB-KW"/>
</dbReference>
<dbReference type="EMBL" id="JBJHQH010000002">
    <property type="protein sequence ID" value="MFK9090555.1"/>
    <property type="molecule type" value="Genomic_DNA"/>
</dbReference>
<evidence type="ECO:0000313" key="3">
    <source>
        <dbReference type="Proteomes" id="UP001623041"/>
    </source>
</evidence>
<accession>A0ABW8RE84</accession>
<protein>
    <submittedName>
        <fullName evidence="2">CheR family methyltransferase</fullName>
    </submittedName>
</protein>
<dbReference type="GO" id="GO:0008168">
    <property type="term" value="F:methyltransferase activity"/>
    <property type="evidence" value="ECO:0007669"/>
    <property type="project" value="UniProtKB-KW"/>
</dbReference>
<dbReference type="PRINTS" id="PR00996">
    <property type="entry name" value="CHERMTFRASE"/>
</dbReference>
<dbReference type="SMART" id="SM00138">
    <property type="entry name" value="MeTrc"/>
    <property type="match status" value="1"/>
</dbReference>
<evidence type="ECO:0000259" key="1">
    <source>
        <dbReference type="PROSITE" id="PS50123"/>
    </source>
</evidence>
<organism evidence="2 3">
    <name type="scientific">Bacillus salipaludis</name>
    <dbReference type="NCBI Taxonomy" id="2547811"/>
    <lineage>
        <taxon>Bacteria</taxon>
        <taxon>Bacillati</taxon>
        <taxon>Bacillota</taxon>
        <taxon>Bacilli</taxon>
        <taxon>Bacillales</taxon>
        <taxon>Bacillaceae</taxon>
        <taxon>Bacillus</taxon>
    </lineage>
</organism>
<feature type="domain" description="CheR-type methyltransferase" evidence="1">
    <location>
        <begin position="1"/>
        <end position="263"/>
    </location>
</feature>
<dbReference type="InterPro" id="IPR022642">
    <property type="entry name" value="CheR_C"/>
</dbReference>
<dbReference type="InterPro" id="IPR029063">
    <property type="entry name" value="SAM-dependent_MTases_sf"/>
</dbReference>
<dbReference type="Pfam" id="PF01739">
    <property type="entry name" value="CheR"/>
    <property type="match status" value="1"/>
</dbReference>
<keyword evidence="3" id="KW-1185">Reference proteome</keyword>
<comment type="caution">
    <text evidence="2">The sequence shown here is derived from an EMBL/GenBank/DDBJ whole genome shotgun (WGS) entry which is preliminary data.</text>
</comment>
<name>A0ABW8RE84_9BACI</name>
<reference evidence="2 3" key="1">
    <citation type="submission" date="2024-11" db="EMBL/GenBank/DDBJ databases">
        <authorList>
            <person name="Lucas J.A."/>
        </authorList>
    </citation>
    <scope>NUCLEOTIDE SEQUENCE [LARGE SCALE GENOMIC DNA]</scope>
    <source>
        <strain evidence="2 3">Z 5.4</strain>
    </source>
</reference>